<protein>
    <recommendedName>
        <fullName evidence="4">Bromo domain-containing protein</fullName>
    </recommendedName>
</protein>
<keyword evidence="1 2" id="KW-0103">Bromodomain</keyword>
<organism evidence="5">
    <name type="scientific">Timema bartmani</name>
    <dbReference type="NCBI Taxonomy" id="61472"/>
    <lineage>
        <taxon>Eukaryota</taxon>
        <taxon>Metazoa</taxon>
        <taxon>Ecdysozoa</taxon>
        <taxon>Arthropoda</taxon>
        <taxon>Hexapoda</taxon>
        <taxon>Insecta</taxon>
        <taxon>Pterygota</taxon>
        <taxon>Neoptera</taxon>
        <taxon>Polyneoptera</taxon>
        <taxon>Phasmatodea</taxon>
        <taxon>Timematodea</taxon>
        <taxon>Timematoidea</taxon>
        <taxon>Timematidae</taxon>
        <taxon>Timema</taxon>
    </lineage>
</organism>
<evidence type="ECO:0000256" key="1">
    <source>
        <dbReference type="ARBA" id="ARBA00023117"/>
    </source>
</evidence>
<evidence type="ECO:0000256" key="2">
    <source>
        <dbReference type="PROSITE-ProRule" id="PRU00035"/>
    </source>
</evidence>
<dbReference type="PRINTS" id="PR00503">
    <property type="entry name" value="BROMODOMAIN"/>
</dbReference>
<dbReference type="Pfam" id="PF00439">
    <property type="entry name" value="Bromodomain"/>
    <property type="match status" value="1"/>
</dbReference>
<dbReference type="Gene3D" id="1.20.920.10">
    <property type="entry name" value="Bromodomain-like"/>
    <property type="match status" value="1"/>
</dbReference>
<dbReference type="AlphaFoldDB" id="A0A7R9F638"/>
<dbReference type="InterPro" id="IPR036427">
    <property type="entry name" value="Bromodomain-like_sf"/>
</dbReference>
<evidence type="ECO:0000259" key="4">
    <source>
        <dbReference type="PROSITE" id="PS50014"/>
    </source>
</evidence>
<dbReference type="InterPro" id="IPR001487">
    <property type="entry name" value="Bromodomain"/>
</dbReference>
<dbReference type="GO" id="GO:0006357">
    <property type="term" value="P:regulation of transcription by RNA polymerase II"/>
    <property type="evidence" value="ECO:0007669"/>
    <property type="project" value="TreeGrafter"/>
</dbReference>
<sequence>MEGDSDLETVPSQQSLGKGPETSSKVSEGSTVGCSSADHLSQCCALDRLFTVSFGALTFEEKQQTPDYYLIVKHPMDLSDIARKLRNIIYETIEQFVHDFRLIFYNIRLYNEAMSEIKPGTLSSVGKQTAN</sequence>
<accession>A0A7R9F638</accession>
<dbReference type="GO" id="GO:0000124">
    <property type="term" value="C:SAGA complex"/>
    <property type="evidence" value="ECO:0007669"/>
    <property type="project" value="InterPro"/>
</dbReference>
<dbReference type="GO" id="GO:0046695">
    <property type="term" value="C:SLIK (SAGA-like) complex"/>
    <property type="evidence" value="ECO:0007669"/>
    <property type="project" value="InterPro"/>
</dbReference>
<gene>
    <name evidence="5" type="ORF">TBIB3V08_LOCUS9941</name>
</gene>
<dbReference type="PANTHER" id="PTHR47343:SF1">
    <property type="entry name" value="TRANSCRIPTIONAL ACTIVATOR SPT7"/>
    <property type="match status" value="1"/>
</dbReference>
<dbReference type="SUPFAM" id="SSF47370">
    <property type="entry name" value="Bromodomain"/>
    <property type="match status" value="1"/>
</dbReference>
<dbReference type="EMBL" id="OD569071">
    <property type="protein sequence ID" value="CAD7447632.1"/>
    <property type="molecule type" value="Genomic_DNA"/>
</dbReference>
<feature type="region of interest" description="Disordered" evidence="3">
    <location>
        <begin position="1"/>
        <end position="36"/>
    </location>
</feature>
<feature type="domain" description="Bromo" evidence="4">
    <location>
        <begin position="61"/>
        <end position="118"/>
    </location>
</feature>
<evidence type="ECO:0000313" key="5">
    <source>
        <dbReference type="EMBL" id="CAD7447632.1"/>
    </source>
</evidence>
<dbReference type="PROSITE" id="PS50014">
    <property type="entry name" value="BROMODOMAIN_2"/>
    <property type="match status" value="1"/>
</dbReference>
<dbReference type="PANTHER" id="PTHR47343">
    <property type="entry name" value="TRANSCRIPTIONAL ACTIVATOR SPT7"/>
    <property type="match status" value="1"/>
</dbReference>
<dbReference type="CDD" id="cd04369">
    <property type="entry name" value="Bromodomain"/>
    <property type="match status" value="1"/>
</dbReference>
<evidence type="ECO:0000256" key="3">
    <source>
        <dbReference type="SAM" id="MobiDB-lite"/>
    </source>
</evidence>
<dbReference type="SMART" id="SM00297">
    <property type="entry name" value="BROMO"/>
    <property type="match status" value="1"/>
</dbReference>
<proteinExistence type="predicted"/>
<dbReference type="InterPro" id="IPR037782">
    <property type="entry name" value="Spt7"/>
</dbReference>
<feature type="compositionally biased region" description="Polar residues" evidence="3">
    <location>
        <begin position="10"/>
        <end position="34"/>
    </location>
</feature>
<dbReference type="GO" id="GO:0005198">
    <property type="term" value="F:structural molecule activity"/>
    <property type="evidence" value="ECO:0007669"/>
    <property type="project" value="TreeGrafter"/>
</dbReference>
<name>A0A7R9F638_9NEOP</name>
<reference evidence="5" key="1">
    <citation type="submission" date="2020-11" db="EMBL/GenBank/DDBJ databases">
        <authorList>
            <person name="Tran Van P."/>
        </authorList>
    </citation>
    <scope>NUCLEOTIDE SEQUENCE</scope>
</reference>